<reference evidence="1 2" key="1">
    <citation type="submission" date="2022-10" db="EMBL/GenBank/DDBJ databases">
        <title>Chitinophaga nivalis PC15 sp. nov., isolated from Pyeongchang county, South Korea.</title>
        <authorList>
            <person name="Trinh H.N."/>
        </authorList>
    </citation>
    <scope>NUCLEOTIDE SEQUENCE [LARGE SCALE GENOMIC DNA]</scope>
    <source>
        <strain evidence="1 2">PC14</strain>
    </source>
</reference>
<organism evidence="1 2">
    <name type="scientific">Chitinophaga nivalis</name>
    <dbReference type="NCBI Taxonomy" id="2991709"/>
    <lineage>
        <taxon>Bacteria</taxon>
        <taxon>Pseudomonadati</taxon>
        <taxon>Bacteroidota</taxon>
        <taxon>Chitinophagia</taxon>
        <taxon>Chitinophagales</taxon>
        <taxon>Chitinophagaceae</taxon>
        <taxon>Chitinophaga</taxon>
    </lineage>
</organism>
<evidence type="ECO:0000313" key="2">
    <source>
        <dbReference type="Proteomes" id="UP001207742"/>
    </source>
</evidence>
<dbReference type="EMBL" id="JAPDNS010000001">
    <property type="protein sequence ID" value="MCW3483926.1"/>
    <property type="molecule type" value="Genomic_DNA"/>
</dbReference>
<dbReference type="Proteomes" id="UP001207742">
    <property type="component" value="Unassembled WGS sequence"/>
</dbReference>
<comment type="caution">
    <text evidence="1">The sequence shown here is derived from an EMBL/GenBank/DDBJ whole genome shotgun (WGS) entry which is preliminary data.</text>
</comment>
<proteinExistence type="predicted"/>
<dbReference type="RefSeq" id="WP_264729445.1">
    <property type="nucleotide sequence ID" value="NZ_JAPDNR010000001.1"/>
</dbReference>
<evidence type="ECO:0000313" key="1">
    <source>
        <dbReference type="EMBL" id="MCW3483926.1"/>
    </source>
</evidence>
<gene>
    <name evidence="1" type="ORF">OL497_08480</name>
</gene>
<name>A0ABT3IIY6_9BACT</name>
<protein>
    <submittedName>
        <fullName evidence="1">DUF4397 domain-containing protein</fullName>
    </submittedName>
</protein>
<accession>A0ABT3IIY6</accession>
<sequence length="588" mass="64199">MITNIPGRLLVPRSFAQTLCLLVLMVGFTACKKEINDNRPDNRVTTVNRAPSATRIVNMGGYVDVVANGEKLTSYVYRSPNDPDAFKYTGTAYFPEDGRLGSSWQIPQDLFRKDGTLLLKLDADRANGSLPELTIKDDYQHPKDYYLLLSQHLAEGQPDYVEIERGVTQPSRPDHFKIRILNLCAKPKEDIISPRGQIEDLTGPVSLAYADGLPVSDKTTNISVAQRVSEYIELPYGAYQFKVLTADGRQIPGAAALSPDNRLIDPPTSSIGLASNGEVVLSDLTFAPVISYQAGGIYTIVVAPYSFDYLVSAQEQRGGAIQNGFRVITDVSAPPNTTYFRLQGCNVLPGSGGVSFRVNGNVLVRQLAYGQPSSYGNYVQGNTRVEALNAAGAVLAAAEYTLRPGQNYTAWLYPDVQGGAKLVLVVNELSGQLYSAGTVNNGSNGGLVFKQVREDFMFDRRFLNLSQDIPYLTFTFGNGLSAGTAAVNLQPGIPVTTSPYIHNNTLLYHPYEIMAYRSAPDVVPGAWAKDITVLNSDRFVARRELYEAVHRAVPTQEPGIFTIALIGRTGKDVPAAEKAKMIIVKHNR</sequence>
<keyword evidence="2" id="KW-1185">Reference proteome</keyword>